<feature type="domain" description="dUTPase-like" evidence="7">
    <location>
        <begin position="21"/>
        <end position="135"/>
    </location>
</feature>
<protein>
    <recommendedName>
        <fullName evidence="2">dUTP diphosphatase</fullName>
        <ecNumber evidence="2">3.6.1.23</ecNumber>
    </recommendedName>
</protein>
<dbReference type="SUPFAM" id="SSF51283">
    <property type="entry name" value="dUTPase-like"/>
    <property type="match status" value="1"/>
</dbReference>
<dbReference type="EMBL" id="CACRSL010000003">
    <property type="protein sequence ID" value="VYT12559.1"/>
    <property type="molecule type" value="Genomic_DNA"/>
</dbReference>
<dbReference type="GO" id="GO:0006226">
    <property type="term" value="P:dUMP biosynthetic process"/>
    <property type="evidence" value="ECO:0007669"/>
    <property type="project" value="InterPro"/>
</dbReference>
<dbReference type="EC" id="3.6.1.23" evidence="2"/>
<evidence type="ECO:0000256" key="5">
    <source>
        <dbReference type="ARBA" id="ARBA00047686"/>
    </source>
</evidence>
<keyword evidence="3 8" id="KW-0378">Hydrolase</keyword>
<dbReference type="InterPro" id="IPR029054">
    <property type="entry name" value="dUTPase-like"/>
</dbReference>
<dbReference type="Gene3D" id="2.70.40.10">
    <property type="match status" value="1"/>
</dbReference>
<dbReference type="GO" id="GO:0046081">
    <property type="term" value="P:dUTP catabolic process"/>
    <property type="evidence" value="ECO:0007669"/>
    <property type="project" value="InterPro"/>
</dbReference>
<evidence type="ECO:0000259" key="7">
    <source>
        <dbReference type="Pfam" id="PF00692"/>
    </source>
</evidence>
<dbReference type="GO" id="GO:0004170">
    <property type="term" value="F:dUTP diphosphatase activity"/>
    <property type="evidence" value="ECO:0007669"/>
    <property type="project" value="UniProtKB-EC"/>
</dbReference>
<dbReference type="GO" id="GO:0000287">
    <property type="term" value="F:magnesium ion binding"/>
    <property type="evidence" value="ECO:0007669"/>
    <property type="project" value="InterPro"/>
</dbReference>
<dbReference type="InterPro" id="IPR008181">
    <property type="entry name" value="dUTPase"/>
</dbReference>
<organism evidence="8">
    <name type="scientific">uncultured Anaerotruncus sp</name>
    <dbReference type="NCBI Taxonomy" id="905011"/>
    <lineage>
        <taxon>Bacteria</taxon>
        <taxon>Bacillati</taxon>
        <taxon>Bacillota</taxon>
        <taxon>Clostridia</taxon>
        <taxon>Eubacteriales</taxon>
        <taxon>Oscillospiraceae</taxon>
        <taxon>Anaerotruncus</taxon>
        <taxon>environmental samples</taxon>
    </lineage>
</organism>
<dbReference type="InterPro" id="IPR033704">
    <property type="entry name" value="dUTPase_trimeric"/>
</dbReference>
<evidence type="ECO:0000256" key="6">
    <source>
        <dbReference type="SAM" id="MobiDB-lite"/>
    </source>
</evidence>
<dbReference type="Pfam" id="PF00692">
    <property type="entry name" value="dUTPase"/>
    <property type="match status" value="1"/>
</dbReference>
<dbReference type="AlphaFoldDB" id="A0A6N2U549"/>
<dbReference type="PANTHER" id="PTHR11241:SF0">
    <property type="entry name" value="DEOXYURIDINE 5'-TRIPHOSPHATE NUCLEOTIDOHYDROLASE"/>
    <property type="match status" value="1"/>
</dbReference>
<name>A0A6N2U549_9FIRM</name>
<evidence type="ECO:0000256" key="4">
    <source>
        <dbReference type="ARBA" id="ARBA00023080"/>
    </source>
</evidence>
<dbReference type="InterPro" id="IPR036157">
    <property type="entry name" value="dUTPase-like_sf"/>
</dbReference>
<reference evidence="8" key="1">
    <citation type="submission" date="2019-11" db="EMBL/GenBank/DDBJ databases">
        <authorList>
            <person name="Feng L."/>
        </authorList>
    </citation>
    <scope>NUCLEOTIDE SEQUENCE</scope>
    <source>
        <strain evidence="8">AundefinedLFYP135</strain>
    </source>
</reference>
<keyword evidence="4" id="KW-0546">Nucleotide metabolism</keyword>
<feature type="region of interest" description="Disordered" evidence="6">
    <location>
        <begin position="130"/>
        <end position="156"/>
    </location>
</feature>
<sequence length="277" mass="30400">MKVRINAHGNALPEAHGEWIDLCTAEDTTLSFLEYKIISLGISIEIPAGYYAHIVPRSSTFGKWGILLANSMGVIENDYCGDGDVWGFPAVCLSKDGTTIPKGTRICQFRLVEKAPPVEFVQVESLGNENRGGYGSTGERAGMTESRQPQEMPGQRMSRVERMFGSRDSWATPAADDGQGPYKGFLLIECEECGAVKAFCAKRETYGFKCSCGHETPLENLRPLFMHCKCGKSFRYKTNVTAQTITHTCLNCKAPVDMELNSKGNAYVTVGVRKGQA</sequence>
<comment type="catalytic activity">
    <reaction evidence="5">
        <text>dUTP + H2O = dUMP + diphosphate + H(+)</text>
        <dbReference type="Rhea" id="RHEA:10248"/>
        <dbReference type="ChEBI" id="CHEBI:15377"/>
        <dbReference type="ChEBI" id="CHEBI:15378"/>
        <dbReference type="ChEBI" id="CHEBI:33019"/>
        <dbReference type="ChEBI" id="CHEBI:61555"/>
        <dbReference type="ChEBI" id="CHEBI:246422"/>
        <dbReference type="EC" id="3.6.1.23"/>
    </reaction>
</comment>
<evidence type="ECO:0000256" key="3">
    <source>
        <dbReference type="ARBA" id="ARBA00022801"/>
    </source>
</evidence>
<proteinExistence type="inferred from homology"/>
<dbReference type="PANTHER" id="PTHR11241">
    <property type="entry name" value="DEOXYURIDINE 5'-TRIPHOSPHATE NUCLEOTIDOHYDROLASE"/>
    <property type="match status" value="1"/>
</dbReference>
<gene>
    <name evidence="8" type="primary">yncF</name>
    <name evidence="8" type="ORF">AULFYP135_01743</name>
</gene>
<accession>A0A6N2U549</accession>
<evidence type="ECO:0000256" key="2">
    <source>
        <dbReference type="ARBA" id="ARBA00012379"/>
    </source>
</evidence>
<comment type="similarity">
    <text evidence="1">Belongs to the dUTPase family.</text>
</comment>
<evidence type="ECO:0000256" key="1">
    <source>
        <dbReference type="ARBA" id="ARBA00006581"/>
    </source>
</evidence>
<dbReference type="CDD" id="cd07557">
    <property type="entry name" value="trimeric_dUTPase"/>
    <property type="match status" value="1"/>
</dbReference>
<evidence type="ECO:0000313" key="8">
    <source>
        <dbReference type="EMBL" id="VYT12559.1"/>
    </source>
</evidence>